<comment type="subcellular location">
    <subcellularLocation>
        <location evidence="1">Nucleus</location>
    </subcellularLocation>
</comment>
<keyword evidence="10" id="KW-0175">Coiled coil</keyword>
<dbReference type="GO" id="GO:0003700">
    <property type="term" value="F:DNA-binding transcription factor activity"/>
    <property type="evidence" value="ECO:0007669"/>
    <property type="project" value="InterPro"/>
</dbReference>
<evidence type="ECO:0000259" key="12">
    <source>
        <dbReference type="PROSITE" id="PS00434"/>
    </source>
</evidence>
<dbReference type="SMART" id="SM00415">
    <property type="entry name" value="HSF"/>
    <property type="match status" value="1"/>
</dbReference>
<comment type="similarity">
    <text evidence="9">Belongs to the HSF family.</text>
</comment>
<name>A0AAN8ZKT7_9MAGN</name>
<feature type="region of interest" description="Disordered" evidence="11">
    <location>
        <begin position="222"/>
        <end position="241"/>
    </location>
</feature>
<evidence type="ECO:0000313" key="13">
    <source>
        <dbReference type="EMBL" id="KAK6941521.1"/>
    </source>
</evidence>
<dbReference type="Proteomes" id="UP001370490">
    <property type="component" value="Unassembled WGS sequence"/>
</dbReference>
<protein>
    <submittedName>
        <fullName evidence="13">Heat shock factor (HSF)-type, DNA-binding</fullName>
    </submittedName>
</protein>
<keyword evidence="7" id="KW-0804">Transcription</keyword>
<evidence type="ECO:0000256" key="1">
    <source>
        <dbReference type="ARBA" id="ARBA00004123"/>
    </source>
</evidence>
<dbReference type="EMBL" id="JBAMMX010000004">
    <property type="protein sequence ID" value="KAK6941521.1"/>
    <property type="molecule type" value="Genomic_DNA"/>
</dbReference>
<evidence type="ECO:0000256" key="11">
    <source>
        <dbReference type="SAM" id="MobiDB-lite"/>
    </source>
</evidence>
<dbReference type="SUPFAM" id="SSF46785">
    <property type="entry name" value="Winged helix' DNA-binding domain"/>
    <property type="match status" value="1"/>
</dbReference>
<evidence type="ECO:0000256" key="8">
    <source>
        <dbReference type="ARBA" id="ARBA00023242"/>
    </source>
</evidence>
<dbReference type="PRINTS" id="PR00056">
    <property type="entry name" value="HSFDOMAIN"/>
</dbReference>
<evidence type="ECO:0000256" key="10">
    <source>
        <dbReference type="SAM" id="Coils"/>
    </source>
</evidence>
<evidence type="ECO:0000256" key="7">
    <source>
        <dbReference type="ARBA" id="ARBA00023163"/>
    </source>
</evidence>
<evidence type="ECO:0000256" key="5">
    <source>
        <dbReference type="ARBA" id="ARBA00023016"/>
    </source>
</evidence>
<proteinExistence type="inferred from homology"/>
<evidence type="ECO:0000256" key="9">
    <source>
        <dbReference type="RuleBase" id="RU004020"/>
    </source>
</evidence>
<gene>
    <name evidence="13" type="ORF">RJ641_026898</name>
</gene>
<keyword evidence="3" id="KW-0597">Phosphoprotein</keyword>
<evidence type="ECO:0000256" key="2">
    <source>
        <dbReference type="ARBA" id="ARBA00011233"/>
    </source>
</evidence>
<evidence type="ECO:0000256" key="6">
    <source>
        <dbReference type="ARBA" id="ARBA00023125"/>
    </source>
</evidence>
<organism evidence="13 14">
    <name type="scientific">Dillenia turbinata</name>
    <dbReference type="NCBI Taxonomy" id="194707"/>
    <lineage>
        <taxon>Eukaryota</taxon>
        <taxon>Viridiplantae</taxon>
        <taxon>Streptophyta</taxon>
        <taxon>Embryophyta</taxon>
        <taxon>Tracheophyta</taxon>
        <taxon>Spermatophyta</taxon>
        <taxon>Magnoliopsida</taxon>
        <taxon>eudicotyledons</taxon>
        <taxon>Gunneridae</taxon>
        <taxon>Pentapetalae</taxon>
        <taxon>Dilleniales</taxon>
        <taxon>Dilleniaceae</taxon>
        <taxon>Dillenia</taxon>
    </lineage>
</organism>
<dbReference type="PANTHER" id="PTHR10015:SF332">
    <property type="entry name" value="HEAT STRESS TRANSCRIPTION FACTOR C-1"/>
    <property type="match status" value="1"/>
</dbReference>
<keyword evidence="8" id="KW-0539">Nucleus</keyword>
<keyword evidence="5 13" id="KW-0346">Stress response</keyword>
<accession>A0AAN8ZKT7</accession>
<feature type="domain" description="HSF-type DNA-binding" evidence="12">
    <location>
        <begin position="49"/>
        <end position="73"/>
    </location>
</feature>
<keyword evidence="6 13" id="KW-0238">DNA-binding</keyword>
<dbReference type="PROSITE" id="PS00434">
    <property type="entry name" value="HSF_DOMAIN"/>
    <property type="match status" value="1"/>
</dbReference>
<evidence type="ECO:0000313" key="14">
    <source>
        <dbReference type="Proteomes" id="UP001370490"/>
    </source>
</evidence>
<dbReference type="InterPro" id="IPR036388">
    <property type="entry name" value="WH-like_DNA-bd_sf"/>
</dbReference>
<feature type="coiled-coil region" evidence="10">
    <location>
        <begin position="130"/>
        <end position="157"/>
    </location>
</feature>
<dbReference type="GO" id="GO:0005634">
    <property type="term" value="C:nucleus"/>
    <property type="evidence" value="ECO:0007669"/>
    <property type="project" value="UniProtKB-SubCell"/>
</dbReference>
<keyword evidence="4" id="KW-0805">Transcription regulation</keyword>
<dbReference type="Gene3D" id="1.10.10.10">
    <property type="entry name" value="Winged helix-like DNA-binding domain superfamily/Winged helix DNA-binding domain"/>
    <property type="match status" value="1"/>
</dbReference>
<dbReference type="PANTHER" id="PTHR10015">
    <property type="entry name" value="HEAT SHOCK TRANSCRIPTION FACTOR"/>
    <property type="match status" value="1"/>
</dbReference>
<dbReference type="GO" id="GO:0006357">
    <property type="term" value="P:regulation of transcription by RNA polymerase II"/>
    <property type="evidence" value="ECO:0007669"/>
    <property type="project" value="TreeGrafter"/>
</dbReference>
<keyword evidence="14" id="KW-1185">Reference proteome</keyword>
<dbReference type="InterPro" id="IPR000232">
    <property type="entry name" value="HSF_DNA-bd"/>
</dbReference>
<dbReference type="FunFam" id="1.10.10.10:FF:000037">
    <property type="entry name" value="Heat stress transcription factor B-4"/>
    <property type="match status" value="1"/>
</dbReference>
<dbReference type="AlphaFoldDB" id="A0AAN8ZKT7"/>
<comment type="subunit">
    <text evidence="2">Homotrimer.</text>
</comment>
<sequence>MENSNIIAPFVMKAYQMLSDPTTDNLITWGRANNSFIVLDPLDFSQRILPIYFKHNNFSSFVRQLNTYGFRKVDPDRWEFANEWFLRGQRHLLQNIVRRKHCKNNNNNLYPQLQSKSEFDDSDEEILMEIAKLKEEQKTLAEEIQGMNKRLEATERRPQQMMAFLCKVVEDPELLPRMILEKEKPKRLKGEKKRRVLITNCNSSSSSSGMSLSNTVKSEEGEECTDIFRRPSPSPSPENSSAWVDCRGQLMGQALIAPEPTNFSHFGTSNHASAVSDMRIRANTTSFGGSEPVTMM</sequence>
<dbReference type="GO" id="GO:0000978">
    <property type="term" value="F:RNA polymerase II cis-regulatory region sequence-specific DNA binding"/>
    <property type="evidence" value="ECO:0007669"/>
    <property type="project" value="TreeGrafter"/>
</dbReference>
<evidence type="ECO:0000256" key="4">
    <source>
        <dbReference type="ARBA" id="ARBA00023015"/>
    </source>
</evidence>
<dbReference type="Pfam" id="PF00447">
    <property type="entry name" value="HSF_DNA-bind"/>
    <property type="match status" value="1"/>
</dbReference>
<evidence type="ECO:0000256" key="3">
    <source>
        <dbReference type="ARBA" id="ARBA00022553"/>
    </source>
</evidence>
<dbReference type="InterPro" id="IPR036390">
    <property type="entry name" value="WH_DNA-bd_sf"/>
</dbReference>
<reference evidence="13 14" key="1">
    <citation type="submission" date="2023-12" db="EMBL/GenBank/DDBJ databases">
        <title>A high-quality genome assembly for Dillenia turbinata (Dilleniales).</title>
        <authorList>
            <person name="Chanderbali A."/>
        </authorList>
    </citation>
    <scope>NUCLEOTIDE SEQUENCE [LARGE SCALE GENOMIC DNA]</scope>
    <source>
        <strain evidence="13">LSX21</strain>
        <tissue evidence="13">Leaf</tissue>
    </source>
</reference>
<comment type="caution">
    <text evidence="13">The sequence shown here is derived from an EMBL/GenBank/DDBJ whole genome shotgun (WGS) entry which is preliminary data.</text>
</comment>
<feature type="non-terminal residue" evidence="13">
    <location>
        <position position="296"/>
    </location>
</feature>
<dbReference type="GO" id="GO:0034605">
    <property type="term" value="P:cellular response to heat"/>
    <property type="evidence" value="ECO:0007669"/>
    <property type="project" value="TreeGrafter"/>
</dbReference>